<dbReference type="EMBL" id="MNZT01000003">
    <property type="protein sequence ID" value="OIQ00434.1"/>
    <property type="molecule type" value="Genomic_DNA"/>
</dbReference>
<accession>A0A1J5ITJ3</accession>
<evidence type="ECO:0000313" key="5">
    <source>
        <dbReference type="Proteomes" id="UP000183245"/>
    </source>
</evidence>
<dbReference type="GO" id="GO:0016887">
    <property type="term" value="F:ATP hydrolysis activity"/>
    <property type="evidence" value="ECO:0007669"/>
    <property type="project" value="InterPro"/>
</dbReference>
<dbReference type="STRING" id="1817892.AUK40_00200"/>
<dbReference type="Gene3D" id="3.40.50.300">
    <property type="entry name" value="P-loop containing nucleotide triphosphate hydrolases"/>
    <property type="match status" value="1"/>
</dbReference>
<dbReference type="SMART" id="SM00382">
    <property type="entry name" value="AAA"/>
    <property type="match status" value="1"/>
</dbReference>
<keyword evidence="2 4" id="KW-0067">ATP-binding</keyword>
<feature type="domain" description="ABC transporter" evidence="3">
    <location>
        <begin position="11"/>
        <end position="241"/>
    </location>
</feature>
<evidence type="ECO:0000313" key="4">
    <source>
        <dbReference type="EMBL" id="OIQ00434.1"/>
    </source>
</evidence>
<sequence>MSKKAEPQILARVSSLAKSFNHVPAVKSISFEIKRGETFGLLGPNGAGKTTTINMLATYLRPDSGDALIDGKSVNTDELEVKKIIGFVPQEIALYSDLTARENLIFFGSIYSQSKTVIQERTDELLEFVGLKDETKKRVKQFSGGMKRRLNIAAGLMNRPVFLMMDEPTVGIDPQSRENIYELIGRIKEQGTTILYTSHYMEEVEKLCDTIAIMDHGTIIASGTLGELLKLKKKTHKVYRPSGLEELFIQLTGSHLRD</sequence>
<evidence type="ECO:0000259" key="3">
    <source>
        <dbReference type="PROSITE" id="PS50893"/>
    </source>
</evidence>
<dbReference type="InterPro" id="IPR027417">
    <property type="entry name" value="P-loop_NTPase"/>
</dbReference>
<dbReference type="Pfam" id="PF00005">
    <property type="entry name" value="ABC_tran"/>
    <property type="match status" value="1"/>
</dbReference>
<evidence type="ECO:0000256" key="2">
    <source>
        <dbReference type="ARBA" id="ARBA00022840"/>
    </source>
</evidence>
<keyword evidence="1" id="KW-0547">Nucleotide-binding</keyword>
<dbReference type="PROSITE" id="PS00211">
    <property type="entry name" value="ABC_TRANSPORTER_1"/>
    <property type="match status" value="1"/>
</dbReference>
<dbReference type="AlphaFoldDB" id="A0A1J5ITJ3"/>
<name>A0A1J5ITJ3_9BACT</name>
<dbReference type="Proteomes" id="UP000183245">
    <property type="component" value="Unassembled WGS sequence"/>
</dbReference>
<dbReference type="InterPro" id="IPR003439">
    <property type="entry name" value="ABC_transporter-like_ATP-bd"/>
</dbReference>
<dbReference type="SUPFAM" id="SSF52540">
    <property type="entry name" value="P-loop containing nucleoside triphosphate hydrolases"/>
    <property type="match status" value="1"/>
</dbReference>
<comment type="caution">
    <text evidence="4">The sequence shown here is derived from an EMBL/GenBank/DDBJ whole genome shotgun (WGS) entry which is preliminary data.</text>
</comment>
<gene>
    <name evidence="4" type="ORF">AUK40_00200</name>
</gene>
<protein>
    <submittedName>
        <fullName evidence="4">ABC transporter ATP-binding protein</fullName>
    </submittedName>
</protein>
<proteinExistence type="predicted"/>
<evidence type="ECO:0000256" key="1">
    <source>
        <dbReference type="ARBA" id="ARBA00022741"/>
    </source>
</evidence>
<dbReference type="InterPro" id="IPR003593">
    <property type="entry name" value="AAA+_ATPase"/>
</dbReference>
<dbReference type="PROSITE" id="PS50893">
    <property type="entry name" value="ABC_TRANSPORTER_2"/>
    <property type="match status" value="1"/>
</dbReference>
<dbReference type="PANTHER" id="PTHR43582">
    <property type="entry name" value="LINEARMYCIN RESISTANCE ATP-BINDING PROTEIN LNRL"/>
    <property type="match status" value="1"/>
</dbReference>
<reference evidence="4 5" key="1">
    <citation type="journal article" date="2016" name="Environ. Microbiol.">
        <title>Genomic resolution of a cold subsurface aquifer community provides metabolic insights for novel microbes adapted to high CO concentrations.</title>
        <authorList>
            <person name="Probst A.J."/>
            <person name="Castelle C.J."/>
            <person name="Singh A."/>
            <person name="Brown C.T."/>
            <person name="Anantharaman K."/>
            <person name="Sharon I."/>
            <person name="Hug L.A."/>
            <person name="Burstein D."/>
            <person name="Emerson J.B."/>
            <person name="Thomas B.C."/>
            <person name="Banfield J.F."/>
        </authorList>
    </citation>
    <scope>NUCLEOTIDE SEQUENCE [LARGE SCALE GENOMIC DNA]</scope>
    <source>
        <strain evidence="4">CG2_30_54_11</strain>
    </source>
</reference>
<dbReference type="PANTHER" id="PTHR43582:SF2">
    <property type="entry name" value="LINEARMYCIN RESISTANCE ATP-BINDING PROTEIN LNRL"/>
    <property type="match status" value="1"/>
</dbReference>
<organism evidence="4 5">
    <name type="scientific">Candidatus Wirthbacteria bacterium CG2_30_54_11</name>
    <dbReference type="NCBI Taxonomy" id="1817892"/>
    <lineage>
        <taxon>Bacteria</taxon>
        <taxon>Candidatus Wirthbacteria</taxon>
    </lineage>
</organism>
<dbReference type="InterPro" id="IPR017871">
    <property type="entry name" value="ABC_transporter-like_CS"/>
</dbReference>
<dbReference type="GO" id="GO:0005524">
    <property type="term" value="F:ATP binding"/>
    <property type="evidence" value="ECO:0007669"/>
    <property type="project" value="UniProtKB-KW"/>
</dbReference>